<accession>A0A938XEM8</accession>
<protein>
    <submittedName>
        <fullName evidence="3">LPXTG cell wall anchor domain-containing protein</fullName>
    </submittedName>
</protein>
<keyword evidence="2" id="KW-0812">Transmembrane</keyword>
<dbReference type="Proteomes" id="UP000705508">
    <property type="component" value="Unassembled WGS sequence"/>
</dbReference>
<evidence type="ECO:0000313" key="4">
    <source>
        <dbReference type="Proteomes" id="UP000705508"/>
    </source>
</evidence>
<dbReference type="EMBL" id="JACJKS010000107">
    <property type="protein sequence ID" value="MBM6949580.1"/>
    <property type="molecule type" value="Genomic_DNA"/>
</dbReference>
<feature type="region of interest" description="Disordered" evidence="1">
    <location>
        <begin position="1"/>
        <end position="48"/>
    </location>
</feature>
<feature type="transmembrane region" description="Helical" evidence="2">
    <location>
        <begin position="50"/>
        <end position="70"/>
    </location>
</feature>
<comment type="caution">
    <text evidence="3">The sequence shown here is derived from an EMBL/GenBank/DDBJ whole genome shotgun (WGS) entry which is preliminary data.</text>
</comment>
<dbReference type="NCBIfam" id="TIGR01167">
    <property type="entry name" value="LPXTG_anchor"/>
    <property type="match status" value="1"/>
</dbReference>
<feature type="compositionally biased region" description="Polar residues" evidence="1">
    <location>
        <begin position="33"/>
        <end position="48"/>
    </location>
</feature>
<dbReference type="RefSeq" id="WP_204907557.1">
    <property type="nucleotide sequence ID" value="NZ_JACJKS010000107.1"/>
</dbReference>
<reference evidence="3" key="1">
    <citation type="submission" date="2020-08" db="EMBL/GenBank/DDBJ databases">
        <authorList>
            <person name="Cejkova D."/>
            <person name="Kubasova T."/>
            <person name="Jahodarova E."/>
            <person name="Rychlik I."/>
        </authorList>
    </citation>
    <scope>NUCLEOTIDE SEQUENCE</scope>
    <source>
        <strain evidence="3">An582</strain>
    </source>
</reference>
<organism evidence="3 4">
    <name type="scientific">Mordavella massiliensis</name>
    <dbReference type="NCBI Taxonomy" id="1871024"/>
    <lineage>
        <taxon>Bacteria</taxon>
        <taxon>Bacillati</taxon>
        <taxon>Bacillota</taxon>
        <taxon>Clostridia</taxon>
        <taxon>Eubacteriales</taxon>
        <taxon>Clostridiaceae</taxon>
        <taxon>Mordavella</taxon>
    </lineage>
</organism>
<evidence type="ECO:0000256" key="2">
    <source>
        <dbReference type="SAM" id="Phobius"/>
    </source>
</evidence>
<dbReference type="AlphaFoldDB" id="A0A938XEM8"/>
<sequence>DPTDPAGPTDPTTPTDPADPADPTDPAKPEQQGKPSGQTESPQTGDSSNMALWISLMMVSCGGLLGMLFYKRKKTAAGK</sequence>
<keyword evidence="2" id="KW-1133">Transmembrane helix</keyword>
<feature type="compositionally biased region" description="Low complexity" evidence="1">
    <location>
        <begin position="1"/>
        <end position="18"/>
    </location>
</feature>
<name>A0A938XEM8_9CLOT</name>
<evidence type="ECO:0000313" key="3">
    <source>
        <dbReference type="EMBL" id="MBM6949580.1"/>
    </source>
</evidence>
<keyword evidence="2" id="KW-0472">Membrane</keyword>
<feature type="non-terminal residue" evidence="3">
    <location>
        <position position="1"/>
    </location>
</feature>
<reference evidence="3" key="2">
    <citation type="journal article" date="2021" name="Sci. Rep.">
        <title>The distribution of antibiotic resistance genes in chicken gut microbiota commensals.</title>
        <authorList>
            <person name="Juricova H."/>
            <person name="Matiasovicova J."/>
            <person name="Kubasova T."/>
            <person name="Cejkova D."/>
            <person name="Rychlik I."/>
        </authorList>
    </citation>
    <scope>NUCLEOTIDE SEQUENCE</scope>
    <source>
        <strain evidence="3">An582</strain>
    </source>
</reference>
<gene>
    <name evidence="3" type="ORF">H6A20_13285</name>
</gene>
<evidence type="ECO:0000256" key="1">
    <source>
        <dbReference type="SAM" id="MobiDB-lite"/>
    </source>
</evidence>
<proteinExistence type="predicted"/>